<reference evidence="2" key="1">
    <citation type="journal article" date="2020" name="Microb. Genom.">
        <title>Genetic diversity of clinical and environmental Mucorales isolates obtained from an investigation of mucormycosis cases among solid organ transplant recipients.</title>
        <authorList>
            <person name="Nguyen M.H."/>
            <person name="Kaul D."/>
            <person name="Muto C."/>
            <person name="Cheng S.J."/>
            <person name="Richter R.A."/>
            <person name="Bruno V.M."/>
            <person name="Liu G."/>
            <person name="Beyhan S."/>
            <person name="Sundermann A.J."/>
            <person name="Mounaud S."/>
            <person name="Pasculle A.W."/>
            <person name="Nierman W.C."/>
            <person name="Driscoll E."/>
            <person name="Cumbie R."/>
            <person name="Clancy C.J."/>
            <person name="Dupont C.L."/>
        </authorList>
    </citation>
    <scope>NUCLEOTIDE SEQUENCE</scope>
    <source>
        <strain evidence="2">GL16</strain>
    </source>
</reference>
<protein>
    <submittedName>
        <fullName evidence="2">Uncharacterized protein</fullName>
    </submittedName>
</protein>
<gene>
    <name evidence="2" type="ORF">G6F51_008886</name>
</gene>
<proteinExistence type="predicted"/>
<accession>A0A9P6Y5B6</accession>
<dbReference type="OrthoDB" id="2264036at2759"/>
<feature type="region of interest" description="Disordered" evidence="1">
    <location>
        <begin position="1"/>
        <end position="107"/>
    </location>
</feature>
<feature type="compositionally biased region" description="Polar residues" evidence="1">
    <location>
        <begin position="1"/>
        <end position="34"/>
    </location>
</feature>
<organism evidence="2 3">
    <name type="scientific">Rhizopus oryzae</name>
    <name type="common">Mucormycosis agent</name>
    <name type="synonym">Rhizopus arrhizus var. delemar</name>
    <dbReference type="NCBI Taxonomy" id="64495"/>
    <lineage>
        <taxon>Eukaryota</taxon>
        <taxon>Fungi</taxon>
        <taxon>Fungi incertae sedis</taxon>
        <taxon>Mucoromycota</taxon>
        <taxon>Mucoromycotina</taxon>
        <taxon>Mucoromycetes</taxon>
        <taxon>Mucorales</taxon>
        <taxon>Mucorineae</taxon>
        <taxon>Rhizopodaceae</taxon>
        <taxon>Rhizopus</taxon>
    </lineage>
</organism>
<comment type="caution">
    <text evidence="2">The sequence shown here is derived from an EMBL/GenBank/DDBJ whole genome shotgun (WGS) entry which is preliminary data.</text>
</comment>
<feature type="compositionally biased region" description="Polar residues" evidence="1">
    <location>
        <begin position="41"/>
        <end position="52"/>
    </location>
</feature>
<feature type="compositionally biased region" description="Basic and acidic residues" evidence="1">
    <location>
        <begin position="53"/>
        <end position="67"/>
    </location>
</feature>
<evidence type="ECO:0000313" key="2">
    <source>
        <dbReference type="EMBL" id="KAG1539853.1"/>
    </source>
</evidence>
<sequence length="107" mass="11448">MPNSTIEDLNSQPKARSAHNSNAEGSASTATNNMENHDDNTTIIGCSEQNSNDTERENDHSHSEGQKQKPKPKNTGGNAHHIAEHPPIGLGGLTGKQPVGEVNFKKL</sequence>
<dbReference type="Proteomes" id="UP000717996">
    <property type="component" value="Unassembled WGS sequence"/>
</dbReference>
<name>A0A9P6Y5B6_RHIOR</name>
<evidence type="ECO:0000256" key="1">
    <source>
        <dbReference type="SAM" id="MobiDB-lite"/>
    </source>
</evidence>
<evidence type="ECO:0000313" key="3">
    <source>
        <dbReference type="Proteomes" id="UP000717996"/>
    </source>
</evidence>
<dbReference type="AlphaFoldDB" id="A0A9P6Y5B6"/>
<dbReference type="EMBL" id="JAANIT010001532">
    <property type="protein sequence ID" value="KAG1539853.1"/>
    <property type="molecule type" value="Genomic_DNA"/>
</dbReference>